<dbReference type="Pfam" id="PF04752">
    <property type="entry name" value="ChaC"/>
    <property type="match status" value="1"/>
</dbReference>
<proteinExistence type="inferred from homology"/>
<sequence length="252" mass="28769">MLYDSSSDSSDDNIVNEMNISPSNVWVFGYGSLCWNPGFEFTKCVTGYVRGYVRRFWQGNTTHRGTTEKPGRVATLIEDKEGITWGCAYKITGNTALSYLRNRECTLGGYITIYTKFYPRLASENSELCGEAFPTILYVATKRNCHWLGEDSLATIAQQIVESSGSSGHNVEYLIRLATFVREELNGVNDDHLFELEKLVREILNKRQISLTSVMGHTPERIRRDSHEEVRRPISFEYASRVPDIRLRCLNI</sequence>
<dbReference type="AlphaFoldDB" id="A0A9Q0RYJ9"/>
<dbReference type="OrthoDB" id="1933483at2759"/>
<dbReference type="InterPro" id="IPR006840">
    <property type="entry name" value="ChaC"/>
</dbReference>
<dbReference type="SUPFAM" id="SSF110857">
    <property type="entry name" value="Gamma-glutamyl cyclotransferase-like"/>
    <property type="match status" value="1"/>
</dbReference>
<dbReference type="GO" id="GO:0005737">
    <property type="term" value="C:cytoplasm"/>
    <property type="evidence" value="ECO:0007669"/>
    <property type="project" value="TreeGrafter"/>
</dbReference>
<dbReference type="GO" id="GO:0006751">
    <property type="term" value="P:glutathione catabolic process"/>
    <property type="evidence" value="ECO:0007669"/>
    <property type="project" value="InterPro"/>
</dbReference>
<dbReference type="EMBL" id="WJQU01000003">
    <property type="protein sequence ID" value="KAJ6637231.1"/>
    <property type="molecule type" value="Genomic_DNA"/>
</dbReference>
<dbReference type="Gene3D" id="3.10.490.10">
    <property type="entry name" value="Gamma-glutamyl cyclotransferase-like"/>
    <property type="match status" value="1"/>
</dbReference>
<dbReference type="EC" id="4.3.2.7" evidence="2"/>
<comment type="caution">
    <text evidence="5">The sequence shown here is derived from an EMBL/GenBank/DDBJ whole genome shotgun (WGS) entry which is preliminary data.</text>
</comment>
<reference evidence="5" key="1">
    <citation type="submission" date="2022-07" db="EMBL/GenBank/DDBJ databases">
        <authorList>
            <person name="Trinca V."/>
            <person name="Uliana J.V.C."/>
            <person name="Torres T.T."/>
            <person name="Ward R.J."/>
            <person name="Monesi N."/>
        </authorList>
    </citation>
    <scope>NUCLEOTIDE SEQUENCE</scope>
    <source>
        <strain evidence="5">HSMRA1968</strain>
        <tissue evidence="5">Whole embryos</tissue>
    </source>
</reference>
<dbReference type="Proteomes" id="UP001151699">
    <property type="component" value="Chromosome X"/>
</dbReference>
<evidence type="ECO:0000256" key="1">
    <source>
        <dbReference type="ARBA" id="ARBA00009662"/>
    </source>
</evidence>
<keyword evidence="3" id="KW-0456">Lyase</keyword>
<dbReference type="InterPro" id="IPR013024">
    <property type="entry name" value="GGCT-like"/>
</dbReference>
<evidence type="ECO:0000313" key="5">
    <source>
        <dbReference type="EMBL" id="KAJ6637231.1"/>
    </source>
</evidence>
<dbReference type="GO" id="GO:0061928">
    <property type="term" value="F:glutathione specific gamma-glutamylcyclotransferase activity"/>
    <property type="evidence" value="ECO:0007669"/>
    <property type="project" value="UniProtKB-EC"/>
</dbReference>
<evidence type="ECO:0000256" key="4">
    <source>
        <dbReference type="ARBA" id="ARBA00048073"/>
    </source>
</evidence>
<accession>A0A9Q0RYJ9</accession>
<dbReference type="FunFam" id="3.10.490.10:FF:000017">
    <property type="entry name" value="Gamma-glutamylcyclotransferase"/>
    <property type="match status" value="1"/>
</dbReference>
<evidence type="ECO:0000256" key="2">
    <source>
        <dbReference type="ARBA" id="ARBA00012344"/>
    </source>
</evidence>
<keyword evidence="6" id="KW-1185">Reference proteome</keyword>
<protein>
    <recommendedName>
        <fullName evidence="2">glutathione-specific gamma-glutamylcyclotransferase</fullName>
        <ecNumber evidence="2">4.3.2.7</ecNumber>
    </recommendedName>
</protein>
<dbReference type="PANTHER" id="PTHR12192">
    <property type="entry name" value="CATION TRANSPORT PROTEIN CHAC-RELATED"/>
    <property type="match status" value="1"/>
</dbReference>
<comment type="similarity">
    <text evidence="1">Belongs to the gamma-glutamylcyclotransferase family. ChaC subfamily.</text>
</comment>
<evidence type="ECO:0000256" key="3">
    <source>
        <dbReference type="ARBA" id="ARBA00023239"/>
    </source>
</evidence>
<organism evidence="5 6">
    <name type="scientific">Pseudolycoriella hygida</name>
    <dbReference type="NCBI Taxonomy" id="35572"/>
    <lineage>
        <taxon>Eukaryota</taxon>
        <taxon>Metazoa</taxon>
        <taxon>Ecdysozoa</taxon>
        <taxon>Arthropoda</taxon>
        <taxon>Hexapoda</taxon>
        <taxon>Insecta</taxon>
        <taxon>Pterygota</taxon>
        <taxon>Neoptera</taxon>
        <taxon>Endopterygota</taxon>
        <taxon>Diptera</taxon>
        <taxon>Nematocera</taxon>
        <taxon>Sciaroidea</taxon>
        <taxon>Sciaridae</taxon>
        <taxon>Pseudolycoriella</taxon>
    </lineage>
</organism>
<dbReference type="PANTHER" id="PTHR12192:SF26">
    <property type="entry name" value="GLUTATHIONE-SPECIFIC GAMMA-GLUTAMYLCYCLOTRANSFERASE 1"/>
    <property type="match status" value="1"/>
</dbReference>
<evidence type="ECO:0000313" key="6">
    <source>
        <dbReference type="Proteomes" id="UP001151699"/>
    </source>
</evidence>
<dbReference type="InterPro" id="IPR036568">
    <property type="entry name" value="GGCT-like_sf"/>
</dbReference>
<dbReference type="CDD" id="cd06661">
    <property type="entry name" value="GGCT_like"/>
    <property type="match status" value="1"/>
</dbReference>
<comment type="catalytic activity">
    <reaction evidence="4">
        <text>glutathione = L-cysteinylglycine + 5-oxo-L-proline</text>
        <dbReference type="Rhea" id="RHEA:47724"/>
        <dbReference type="ChEBI" id="CHEBI:57925"/>
        <dbReference type="ChEBI" id="CHEBI:58402"/>
        <dbReference type="ChEBI" id="CHEBI:61694"/>
        <dbReference type="EC" id="4.3.2.7"/>
    </reaction>
</comment>
<gene>
    <name evidence="5" type="primary">CHAC1</name>
    <name evidence="5" type="ORF">Bhyg_09961</name>
</gene>
<name>A0A9Q0RYJ9_9DIPT</name>